<evidence type="ECO:0008006" key="4">
    <source>
        <dbReference type="Google" id="ProtNLM"/>
    </source>
</evidence>
<evidence type="ECO:0000313" key="2">
    <source>
        <dbReference type="EMBL" id="MFG6488783.1"/>
    </source>
</evidence>
<dbReference type="RefSeq" id="WP_394414368.1">
    <property type="nucleotide sequence ID" value="NZ_JBIGIC010000010.1"/>
</dbReference>
<organism evidence="2 3">
    <name type="scientific">Pelomonas candidula</name>
    <dbReference type="NCBI Taxonomy" id="3299025"/>
    <lineage>
        <taxon>Bacteria</taxon>
        <taxon>Pseudomonadati</taxon>
        <taxon>Pseudomonadota</taxon>
        <taxon>Betaproteobacteria</taxon>
        <taxon>Burkholderiales</taxon>
        <taxon>Sphaerotilaceae</taxon>
        <taxon>Roseateles</taxon>
    </lineage>
</organism>
<feature type="transmembrane region" description="Helical" evidence="1">
    <location>
        <begin position="164"/>
        <end position="185"/>
    </location>
</feature>
<feature type="transmembrane region" description="Helical" evidence="1">
    <location>
        <begin position="49"/>
        <end position="67"/>
    </location>
</feature>
<keyword evidence="1" id="KW-0812">Transmembrane</keyword>
<sequence>MSAVVISRPSRPAEPLWLEWLTLVGGLAFCTWLLGVRGVWALLLSADPTGLTLVITAVFLCTTLWCGQRSRELQRQRLLLAEPHRTRDGEASWAAEYLSAPGGLATDLLLEHSHGPHGTAWWVNGIQLKLGLLGKVIGFSMLALSIGKLHSFDPAQSQELLRSLTAGLGVALLTTMVGLVGNILLGLQLTRLDRFADALVADIQRAALAKDAA</sequence>
<evidence type="ECO:0000256" key="1">
    <source>
        <dbReference type="SAM" id="Phobius"/>
    </source>
</evidence>
<feature type="transmembrane region" description="Helical" evidence="1">
    <location>
        <begin position="20"/>
        <end position="43"/>
    </location>
</feature>
<evidence type="ECO:0000313" key="3">
    <source>
        <dbReference type="Proteomes" id="UP001606134"/>
    </source>
</evidence>
<dbReference type="Proteomes" id="UP001606134">
    <property type="component" value="Unassembled WGS sequence"/>
</dbReference>
<reference evidence="2 3" key="1">
    <citation type="submission" date="2024-08" db="EMBL/GenBank/DDBJ databases">
        <authorList>
            <person name="Lu H."/>
        </authorList>
    </citation>
    <scope>NUCLEOTIDE SEQUENCE [LARGE SCALE GENOMIC DNA]</scope>
    <source>
        <strain evidence="2 3">BYS78W</strain>
    </source>
</reference>
<proteinExistence type="predicted"/>
<comment type="caution">
    <text evidence="2">The sequence shown here is derived from an EMBL/GenBank/DDBJ whole genome shotgun (WGS) entry which is preliminary data.</text>
</comment>
<dbReference type="EMBL" id="JBIGIC010000010">
    <property type="protein sequence ID" value="MFG6488783.1"/>
    <property type="molecule type" value="Genomic_DNA"/>
</dbReference>
<keyword evidence="3" id="KW-1185">Reference proteome</keyword>
<keyword evidence="1" id="KW-1133">Transmembrane helix</keyword>
<gene>
    <name evidence="2" type="ORF">ACG04R_19010</name>
</gene>
<name>A0ABW7HFV0_9BURK</name>
<protein>
    <recommendedName>
        <fullName evidence="4">MotA/TolQ/ExbB proton channel domain-containing protein</fullName>
    </recommendedName>
</protein>
<keyword evidence="1" id="KW-0472">Membrane</keyword>
<accession>A0ABW7HFV0</accession>
<feature type="transmembrane region" description="Helical" evidence="1">
    <location>
        <begin position="132"/>
        <end position="152"/>
    </location>
</feature>